<feature type="transmembrane region" description="Helical" evidence="8">
    <location>
        <begin position="521"/>
        <end position="541"/>
    </location>
</feature>
<comment type="similarity">
    <text evidence="6">Belongs to the YccS/YhfK family.</text>
</comment>
<reference evidence="11" key="1">
    <citation type="journal article" date="2019" name="Int. J. Syst. Evol. Microbiol.">
        <title>The Global Catalogue of Microorganisms (GCM) 10K type strain sequencing project: providing services to taxonomists for standard genome sequencing and annotation.</title>
        <authorList>
            <consortium name="The Broad Institute Genomics Platform"/>
            <consortium name="The Broad Institute Genome Sequencing Center for Infectious Disease"/>
            <person name="Wu L."/>
            <person name="Ma J."/>
        </authorList>
    </citation>
    <scope>NUCLEOTIDE SEQUENCE [LARGE SCALE GENOMIC DNA]</scope>
    <source>
        <strain evidence="11">JCM 16014</strain>
    </source>
</reference>
<dbReference type="Pfam" id="PF13515">
    <property type="entry name" value="FUSC_2"/>
    <property type="match status" value="1"/>
</dbReference>
<evidence type="ECO:0000256" key="4">
    <source>
        <dbReference type="ARBA" id="ARBA00022989"/>
    </source>
</evidence>
<evidence type="ECO:0000256" key="2">
    <source>
        <dbReference type="ARBA" id="ARBA00022475"/>
    </source>
</evidence>
<comment type="caution">
    <text evidence="10">The sequence shown here is derived from an EMBL/GenBank/DDBJ whole genome shotgun (WGS) entry which is preliminary data.</text>
</comment>
<feature type="transmembrane region" description="Helical" evidence="8">
    <location>
        <begin position="493"/>
        <end position="514"/>
    </location>
</feature>
<evidence type="ECO:0000256" key="1">
    <source>
        <dbReference type="ARBA" id="ARBA00004651"/>
    </source>
</evidence>
<name>A0ABP5FSS7_9ACTN</name>
<feature type="region of interest" description="Disordered" evidence="7">
    <location>
        <begin position="352"/>
        <end position="371"/>
    </location>
</feature>
<accession>A0ABP5FSS7</accession>
<proteinExistence type="inferred from homology"/>
<evidence type="ECO:0000256" key="7">
    <source>
        <dbReference type="SAM" id="MobiDB-lite"/>
    </source>
</evidence>
<dbReference type="PANTHER" id="PTHR30509:SF9">
    <property type="entry name" value="MULTIDRUG RESISTANCE PROTEIN MDTO"/>
    <property type="match status" value="1"/>
</dbReference>
<dbReference type="InterPro" id="IPR049453">
    <property type="entry name" value="Memb_transporter_dom"/>
</dbReference>
<evidence type="ECO:0000256" key="5">
    <source>
        <dbReference type="ARBA" id="ARBA00023136"/>
    </source>
</evidence>
<gene>
    <name evidence="10" type="ORF">GCM10009839_36990</name>
</gene>
<dbReference type="EMBL" id="BAAAQN010000020">
    <property type="protein sequence ID" value="GAA2033260.1"/>
    <property type="molecule type" value="Genomic_DNA"/>
</dbReference>
<evidence type="ECO:0000313" key="11">
    <source>
        <dbReference type="Proteomes" id="UP001500751"/>
    </source>
</evidence>
<feature type="domain" description="Integral membrane bound transporter" evidence="9">
    <location>
        <begin position="458"/>
        <end position="584"/>
    </location>
</feature>
<sequence length="793" mass="83809">MRTVPIPRGHPPTTPVRYVNVNPLRQLTAWLRPRDPGYAATRRAARTALVMPSLFALCSQVFHAPVTGSFAAFGAIAMLLLVDFSGTRVERLRAHAALGAAWIVLVVLGSLAAQSVWTAVGATVLVGFAVLFSGVVSSVLAGATTALLLGFILPVSTAAPLSQIPDRLFGVLLATGAAMLAVTFLWPSTFEFPLARPAAQVCRAAAGQLRAEAQHYSAKVGGRTFVQCVDCAQETVSTARTLRGIFLKTPYRPTGLSTGSRALVRLVDELTWLTAILAESGPEDEDDLTTDAESVAVRRAAAEVLDLSADLLENPRHDVDRLRQAAQELRSALTVMEERAVIRLPLPRAAGDAVAHGSEPTTTGTEPTTTGVGVEGFIDSLDVSFRAQEVAFVVLQVAENIVTARAADRRRWTDRLLGREPESATGAFASARERALAHLEPHSVWLHNSIRGAVGLGIATALADRTGVEHSFWVMLGTLSVLRSNALNTGQNAYRAISGTVAGSVLGAGLLQIIGHDRPVLWLLLPLAVLVAGIVPAAISFAAGQAAFTVTLVILFNISQPAGLSLIYVRIEDIALGCAVSLVVGLFFWPRGAAAAVSKALAEAYADSARYLVGAVDYAVSCCGTGPAALDAPQEGRRAAAAARRLDDAFRTYLAERGSKAVPLGEMTTLVTGVVVLRLAADAVLELWRRSPTGLPAADRAAAQKELLVLAERILRWYENLAEGLEGGAAVPEPQPSDHRTTVRLAEAVRRDLYDPDGQATATGVRIIWTGDHLEAVRRLEPVLATAAGLAGV</sequence>
<feature type="transmembrane region" description="Helical" evidence="8">
    <location>
        <begin position="168"/>
        <end position="186"/>
    </location>
</feature>
<keyword evidence="2" id="KW-1003">Cell membrane</keyword>
<evidence type="ECO:0000259" key="9">
    <source>
        <dbReference type="Pfam" id="PF13515"/>
    </source>
</evidence>
<feature type="compositionally biased region" description="Low complexity" evidence="7">
    <location>
        <begin position="359"/>
        <end position="371"/>
    </location>
</feature>
<feature type="transmembrane region" description="Helical" evidence="8">
    <location>
        <begin position="574"/>
        <end position="590"/>
    </location>
</feature>
<evidence type="ECO:0000256" key="6">
    <source>
        <dbReference type="ARBA" id="ARBA00043993"/>
    </source>
</evidence>
<keyword evidence="5 8" id="KW-0472">Membrane</keyword>
<feature type="transmembrane region" description="Helical" evidence="8">
    <location>
        <begin position="547"/>
        <end position="567"/>
    </location>
</feature>
<organism evidence="10 11">
    <name type="scientific">Catenulispora yoronensis</name>
    <dbReference type="NCBI Taxonomy" id="450799"/>
    <lineage>
        <taxon>Bacteria</taxon>
        <taxon>Bacillati</taxon>
        <taxon>Actinomycetota</taxon>
        <taxon>Actinomycetes</taxon>
        <taxon>Catenulisporales</taxon>
        <taxon>Catenulisporaceae</taxon>
        <taxon>Catenulispora</taxon>
    </lineage>
</organism>
<evidence type="ECO:0000256" key="3">
    <source>
        <dbReference type="ARBA" id="ARBA00022692"/>
    </source>
</evidence>
<feature type="transmembrane region" description="Helical" evidence="8">
    <location>
        <begin position="94"/>
        <end position="117"/>
    </location>
</feature>
<protein>
    <submittedName>
        <fullName evidence="10">FUSC family protein</fullName>
    </submittedName>
</protein>
<keyword evidence="3 8" id="KW-0812">Transmembrane</keyword>
<dbReference type="Proteomes" id="UP001500751">
    <property type="component" value="Unassembled WGS sequence"/>
</dbReference>
<keyword evidence="11" id="KW-1185">Reference proteome</keyword>
<evidence type="ECO:0000313" key="10">
    <source>
        <dbReference type="EMBL" id="GAA2033260.1"/>
    </source>
</evidence>
<comment type="subcellular location">
    <subcellularLocation>
        <location evidence="1">Cell membrane</location>
        <topology evidence="1">Multi-pass membrane protein</topology>
    </subcellularLocation>
</comment>
<keyword evidence="4 8" id="KW-1133">Transmembrane helix</keyword>
<evidence type="ECO:0000256" key="8">
    <source>
        <dbReference type="SAM" id="Phobius"/>
    </source>
</evidence>
<dbReference type="PANTHER" id="PTHR30509">
    <property type="entry name" value="P-HYDROXYBENZOIC ACID EFFLUX PUMP SUBUNIT-RELATED"/>
    <property type="match status" value="1"/>
</dbReference>
<feature type="transmembrane region" description="Helical" evidence="8">
    <location>
        <begin position="123"/>
        <end position="156"/>
    </location>
</feature>
<feature type="transmembrane region" description="Helical" evidence="8">
    <location>
        <begin position="61"/>
        <end position="82"/>
    </location>
</feature>